<proteinExistence type="predicted"/>
<accession>A0A0K0DY54</accession>
<protein>
    <submittedName>
        <fullName evidence="1">Erythrocyte membrane protein pfemp3</fullName>
    </submittedName>
</protein>
<name>A0A0K0DY54_STRER</name>
<reference evidence="1" key="1">
    <citation type="submission" date="2015-08" db="UniProtKB">
        <authorList>
            <consortium name="WormBaseParasite"/>
        </authorList>
    </citation>
    <scope>IDENTIFICATION</scope>
</reference>
<evidence type="ECO:0000313" key="1">
    <source>
        <dbReference type="WBParaSite" id="SSTP_0000216800.1"/>
    </source>
</evidence>
<sequence>MNQIFNRKPHKNIFRKLDLKNNNNIEMDNDTILTNIAIIDEIEQRTKKVKNTNSEVSYKNYNVDKLKNFQNNNIDIVSKTNMPKFFIGDGNDY</sequence>
<dbReference type="WBParaSite" id="SSTP_0000216800.1">
    <property type="protein sequence ID" value="SSTP_0000216800.1"/>
    <property type="gene ID" value="SSTP_0000216800"/>
</dbReference>
<organism evidence="1">
    <name type="scientific">Strongyloides stercoralis</name>
    <name type="common">Threadworm</name>
    <dbReference type="NCBI Taxonomy" id="6248"/>
    <lineage>
        <taxon>Eukaryota</taxon>
        <taxon>Metazoa</taxon>
        <taxon>Ecdysozoa</taxon>
        <taxon>Nematoda</taxon>
        <taxon>Chromadorea</taxon>
        <taxon>Rhabditida</taxon>
        <taxon>Tylenchina</taxon>
        <taxon>Panagrolaimomorpha</taxon>
        <taxon>Strongyloidoidea</taxon>
        <taxon>Strongyloididae</taxon>
        <taxon>Strongyloides</taxon>
    </lineage>
</organism>
<dbReference type="AlphaFoldDB" id="A0A0K0DY54"/>